<name>A0A1F7W7F4_9BACT</name>
<sequence>MTQSNKPPQTIEEVKTDIELAKKEFDASMSSIKQEYKTVIDALETKKIKQQIAHIWTDQNES</sequence>
<dbReference type="AlphaFoldDB" id="A0A1F7W7F4"/>
<evidence type="ECO:0000313" key="2">
    <source>
        <dbReference type="Proteomes" id="UP000177331"/>
    </source>
</evidence>
<dbReference type="EMBL" id="MGFD01000019">
    <property type="protein sequence ID" value="OGL98710.1"/>
    <property type="molecule type" value="Genomic_DNA"/>
</dbReference>
<proteinExistence type="predicted"/>
<organism evidence="1 2">
    <name type="scientific">Candidatus Uhrbacteria bacterium RIFOXYB2_FULL_45_11</name>
    <dbReference type="NCBI Taxonomy" id="1802421"/>
    <lineage>
        <taxon>Bacteria</taxon>
        <taxon>Candidatus Uhriibacteriota</taxon>
    </lineage>
</organism>
<gene>
    <name evidence="1" type="ORF">A2318_04520</name>
</gene>
<comment type="caution">
    <text evidence="1">The sequence shown here is derived from an EMBL/GenBank/DDBJ whole genome shotgun (WGS) entry which is preliminary data.</text>
</comment>
<accession>A0A1F7W7F4</accession>
<dbReference type="Proteomes" id="UP000177331">
    <property type="component" value="Unassembled WGS sequence"/>
</dbReference>
<protein>
    <submittedName>
        <fullName evidence="1">Uncharacterized protein</fullName>
    </submittedName>
</protein>
<reference evidence="1 2" key="1">
    <citation type="journal article" date="2016" name="Nat. Commun.">
        <title>Thousands of microbial genomes shed light on interconnected biogeochemical processes in an aquifer system.</title>
        <authorList>
            <person name="Anantharaman K."/>
            <person name="Brown C.T."/>
            <person name="Hug L.A."/>
            <person name="Sharon I."/>
            <person name="Castelle C.J."/>
            <person name="Probst A.J."/>
            <person name="Thomas B.C."/>
            <person name="Singh A."/>
            <person name="Wilkins M.J."/>
            <person name="Karaoz U."/>
            <person name="Brodie E.L."/>
            <person name="Williams K.H."/>
            <person name="Hubbard S.S."/>
            <person name="Banfield J.F."/>
        </authorList>
    </citation>
    <scope>NUCLEOTIDE SEQUENCE [LARGE SCALE GENOMIC DNA]</scope>
</reference>
<dbReference type="STRING" id="1802421.A2318_04520"/>
<evidence type="ECO:0000313" key="1">
    <source>
        <dbReference type="EMBL" id="OGL98710.1"/>
    </source>
</evidence>